<comment type="caution">
    <text evidence="2">The sequence shown here is derived from an EMBL/GenBank/DDBJ whole genome shotgun (WGS) entry which is preliminary data.</text>
</comment>
<dbReference type="Pfam" id="PF03358">
    <property type="entry name" value="FMN_red"/>
    <property type="match status" value="1"/>
</dbReference>
<dbReference type="Proteomes" id="UP001216674">
    <property type="component" value="Unassembled WGS sequence"/>
</dbReference>
<proteinExistence type="predicted"/>
<dbReference type="PANTHER" id="PTHR30543:SF21">
    <property type="entry name" value="NAD(P)H-DEPENDENT FMN REDUCTASE LOT6"/>
    <property type="match status" value="1"/>
</dbReference>
<evidence type="ECO:0000313" key="3">
    <source>
        <dbReference type="Proteomes" id="UP001216674"/>
    </source>
</evidence>
<dbReference type="RefSeq" id="WP_276269204.1">
    <property type="nucleotide sequence ID" value="NZ_JARJLM010000686.1"/>
</dbReference>
<dbReference type="InterPro" id="IPR050712">
    <property type="entry name" value="NAD(P)H-dep_reductase"/>
</dbReference>
<dbReference type="InterPro" id="IPR005025">
    <property type="entry name" value="FMN_Rdtase-like_dom"/>
</dbReference>
<protein>
    <submittedName>
        <fullName evidence="2">NAD(P)H-dependent oxidoreductase</fullName>
    </submittedName>
</protein>
<feature type="domain" description="NADPH-dependent FMN reductase-like" evidence="1">
    <location>
        <begin position="7"/>
        <end position="148"/>
    </location>
</feature>
<evidence type="ECO:0000259" key="1">
    <source>
        <dbReference type="Pfam" id="PF03358"/>
    </source>
</evidence>
<dbReference type="EMBL" id="JARJLM010000686">
    <property type="protein sequence ID" value="MDF3839528.1"/>
    <property type="molecule type" value="Genomic_DNA"/>
</dbReference>
<dbReference type="Gene3D" id="3.40.50.360">
    <property type="match status" value="1"/>
</dbReference>
<sequence>MSTPRDVAVLVGSLRKDSFSRKLALALAAMAPAGIKLEIVEIGQLPLYNQDEDASPPASWVAFRDRIRRADAVLFVTPEYNRSVPAALKNAIDVGSRPYGQSAWNGKPGGVVSASPGAVGGFGANHHLRQSLVFLNIPVLQQPEAYISGVDKLLDEHGGIASESTRGFLGTYLSAFAAWIERNAPR</sequence>
<evidence type="ECO:0000313" key="2">
    <source>
        <dbReference type="EMBL" id="MDF3839528.1"/>
    </source>
</evidence>
<organism evidence="2 3">
    <name type="scientific">Cupriavidus basilensis</name>
    <dbReference type="NCBI Taxonomy" id="68895"/>
    <lineage>
        <taxon>Bacteria</taxon>
        <taxon>Pseudomonadati</taxon>
        <taxon>Pseudomonadota</taxon>
        <taxon>Betaproteobacteria</taxon>
        <taxon>Burkholderiales</taxon>
        <taxon>Burkholderiaceae</taxon>
        <taxon>Cupriavidus</taxon>
    </lineage>
</organism>
<name>A0ABT6B3T6_9BURK</name>
<reference evidence="2 3" key="1">
    <citation type="submission" date="2023-03" db="EMBL/GenBank/DDBJ databases">
        <title>Draft assemblies of triclosan tolerant bacteria isolated from returned activated sludge.</title>
        <authorList>
            <person name="Van Hamelsveld S."/>
        </authorList>
    </citation>
    <scope>NUCLEOTIDE SEQUENCE [LARGE SCALE GENOMIC DNA]</scope>
    <source>
        <strain evidence="2 3">GW210010_S58</strain>
    </source>
</reference>
<dbReference type="InterPro" id="IPR029039">
    <property type="entry name" value="Flavoprotein-like_sf"/>
</dbReference>
<dbReference type="PANTHER" id="PTHR30543">
    <property type="entry name" value="CHROMATE REDUCTASE"/>
    <property type="match status" value="1"/>
</dbReference>
<dbReference type="SUPFAM" id="SSF52218">
    <property type="entry name" value="Flavoproteins"/>
    <property type="match status" value="1"/>
</dbReference>
<gene>
    <name evidence="2" type="ORF">P3W85_42320</name>
</gene>
<accession>A0ABT6B3T6</accession>
<keyword evidence="3" id="KW-1185">Reference proteome</keyword>